<feature type="domain" description="Isochorismatase-like" evidence="1">
    <location>
        <begin position="14"/>
        <end position="164"/>
    </location>
</feature>
<organism evidence="2 3">
    <name type="scientific">SAR92 clade bacterium</name>
    <dbReference type="NCBI Taxonomy" id="2315479"/>
    <lineage>
        <taxon>Bacteria</taxon>
        <taxon>Pseudomonadati</taxon>
        <taxon>Pseudomonadota</taxon>
        <taxon>Gammaproteobacteria</taxon>
        <taxon>Cellvibrionales</taxon>
        <taxon>Porticoccaceae</taxon>
        <taxon>SAR92 clade</taxon>
    </lineage>
</organism>
<evidence type="ECO:0000313" key="3">
    <source>
        <dbReference type="Proteomes" id="UP000315889"/>
    </source>
</evidence>
<dbReference type="PANTHER" id="PTHR14119">
    <property type="entry name" value="HYDROLASE"/>
    <property type="match status" value="1"/>
</dbReference>
<sequence length="195" mass="21291">MEPKGMLLDAGDSVLAVIDVQDKFLARLEGVDAERVVTHCEWLMKVANWLSIPILVTAEEISVMGHSTQKLLDCMPKGATEHDKLVFGLAGQEDILDALESTERKTVVLTGLETDVCVAQSALGLIEKGYRVAVVSDASASPQRGHEHGLQRMRDAGVTVISTKGLFFEWVLDLQRCHDFFRNSGIGVPEGLYIG</sequence>
<name>A0A520ME56_9GAMM</name>
<dbReference type="PANTHER" id="PTHR14119:SF3">
    <property type="entry name" value="ISOCHORISMATASE DOMAIN-CONTAINING PROTEIN 2"/>
    <property type="match status" value="1"/>
</dbReference>
<evidence type="ECO:0000259" key="1">
    <source>
        <dbReference type="Pfam" id="PF00857"/>
    </source>
</evidence>
<dbReference type="SUPFAM" id="SSF52499">
    <property type="entry name" value="Isochorismatase-like hydrolases"/>
    <property type="match status" value="1"/>
</dbReference>
<evidence type="ECO:0000313" key="2">
    <source>
        <dbReference type="EMBL" id="RZO19484.1"/>
    </source>
</evidence>
<dbReference type="AlphaFoldDB" id="A0A520ME56"/>
<protein>
    <submittedName>
        <fullName evidence="2">Isochorismatase family protein</fullName>
    </submittedName>
</protein>
<proteinExistence type="predicted"/>
<dbReference type="InterPro" id="IPR036380">
    <property type="entry name" value="Isochorismatase-like_sf"/>
</dbReference>
<accession>A0A520ME56</accession>
<gene>
    <name evidence="2" type="ORF">EVB03_07820</name>
</gene>
<dbReference type="EMBL" id="SHBP01000011">
    <property type="protein sequence ID" value="RZO19484.1"/>
    <property type="molecule type" value="Genomic_DNA"/>
</dbReference>
<dbReference type="InterPro" id="IPR000868">
    <property type="entry name" value="Isochorismatase-like_dom"/>
</dbReference>
<comment type="caution">
    <text evidence="2">The sequence shown here is derived from an EMBL/GenBank/DDBJ whole genome shotgun (WGS) entry which is preliminary data.</text>
</comment>
<dbReference type="Gene3D" id="3.40.50.850">
    <property type="entry name" value="Isochorismatase-like"/>
    <property type="match status" value="1"/>
</dbReference>
<dbReference type="Pfam" id="PF00857">
    <property type="entry name" value="Isochorismatase"/>
    <property type="match status" value="1"/>
</dbReference>
<reference evidence="2 3" key="1">
    <citation type="submission" date="2019-02" db="EMBL/GenBank/DDBJ databases">
        <title>Prokaryotic population dynamics and viral predation in marine succession experiment using metagenomics: the confinement effect.</title>
        <authorList>
            <person name="Haro-Moreno J.M."/>
            <person name="Rodriguez-Valera F."/>
            <person name="Lopez-Perez M."/>
        </authorList>
    </citation>
    <scope>NUCLEOTIDE SEQUENCE [LARGE SCALE GENOMIC DNA]</scope>
    <source>
        <strain evidence="2">MED-G170</strain>
    </source>
</reference>
<dbReference type="Proteomes" id="UP000315889">
    <property type="component" value="Unassembled WGS sequence"/>
</dbReference>
<dbReference type="InterPro" id="IPR050993">
    <property type="entry name" value="Isochorismatase_domain"/>
</dbReference>